<organism evidence="1 2">
    <name type="scientific">Aedes albopictus</name>
    <name type="common">Asian tiger mosquito</name>
    <name type="synonym">Stegomyia albopicta</name>
    <dbReference type="NCBI Taxonomy" id="7160"/>
    <lineage>
        <taxon>Eukaryota</taxon>
        <taxon>Metazoa</taxon>
        <taxon>Ecdysozoa</taxon>
        <taxon>Arthropoda</taxon>
        <taxon>Hexapoda</taxon>
        <taxon>Insecta</taxon>
        <taxon>Pterygota</taxon>
        <taxon>Neoptera</taxon>
        <taxon>Endopterygota</taxon>
        <taxon>Diptera</taxon>
        <taxon>Nematocera</taxon>
        <taxon>Culicoidea</taxon>
        <taxon>Culicidae</taxon>
        <taxon>Culicinae</taxon>
        <taxon>Aedini</taxon>
        <taxon>Aedes</taxon>
        <taxon>Stegomyia</taxon>
    </lineage>
</organism>
<accession>A0ABM1XWZ5</accession>
<protein>
    <submittedName>
        <fullName evidence="1">Uncharacterized protein</fullName>
    </submittedName>
</protein>
<sequence>MAPFRRPKRKIDNCSYVQQLFKNFLDNNRAKKVPEVFPHAVSRPVQRFPIENGGTVSDNLFRQGVKRNLMKAQTIPDPTNPVKQFFANPGANVQPVGNKHLANQPVHARFKRHEGSDQFVKSEISPSAPPRGLAQWLSMRKKTADEQRLSNHQRENKKKACEYMELPSNFFSGRESLKLPFEAPKNADKTMMSVGSTTFIPPATSTPFEGEPVVNSPILSDPFVELPRQESKTDSSMKTPEDDRMEDLRMVGTTLEQFCASFDAKDFSPVEQNYRALRQLWHEQCAKQPTVSETTTVESLSQTVKDRSSWKDHSLISNQIYHARLQQSAVVAPSEPSIFDATTTHYNVTATTDAQPGLATNSSSFLRVCLPNSRKRKIVDTLLTASPPSPPSILIEAFNENFSLEDDDLEEVPDDTLQLDFDFTQPSKRTFDEFLTFDDTRPEESFCFFPPTPDKTLCSSNDDASFFIAEKPRRDTKKGNETTFFDLIP</sequence>
<reference evidence="2" key="1">
    <citation type="journal article" date="2015" name="Proc. Natl. Acad. Sci. U.S.A.">
        <title>Genome sequence of the Asian Tiger mosquito, Aedes albopictus, reveals insights into its biology, genetics, and evolution.</title>
        <authorList>
            <person name="Chen X.G."/>
            <person name="Jiang X."/>
            <person name="Gu J."/>
            <person name="Xu M."/>
            <person name="Wu Y."/>
            <person name="Deng Y."/>
            <person name="Zhang C."/>
            <person name="Bonizzoni M."/>
            <person name="Dermauw W."/>
            <person name="Vontas J."/>
            <person name="Armbruster P."/>
            <person name="Huang X."/>
            <person name="Yang Y."/>
            <person name="Zhang H."/>
            <person name="He W."/>
            <person name="Peng H."/>
            <person name="Liu Y."/>
            <person name="Wu K."/>
            <person name="Chen J."/>
            <person name="Lirakis M."/>
            <person name="Topalis P."/>
            <person name="Van Leeuwen T."/>
            <person name="Hall A.B."/>
            <person name="Jiang X."/>
            <person name="Thorpe C."/>
            <person name="Mueller R.L."/>
            <person name="Sun C."/>
            <person name="Waterhouse R.M."/>
            <person name="Yan G."/>
            <person name="Tu Z.J."/>
            <person name="Fang X."/>
            <person name="James A.A."/>
        </authorList>
    </citation>
    <scope>NUCLEOTIDE SEQUENCE [LARGE SCALE GENOMIC DNA]</scope>
    <source>
        <strain evidence="2">Foshan</strain>
    </source>
</reference>
<dbReference type="Proteomes" id="UP000069940">
    <property type="component" value="Unassembled WGS sequence"/>
</dbReference>
<dbReference type="RefSeq" id="XP_019554002.3">
    <property type="nucleotide sequence ID" value="XM_019698457.3"/>
</dbReference>
<dbReference type="GeneID" id="109423490"/>
<reference evidence="1" key="2">
    <citation type="submission" date="2025-05" db="UniProtKB">
        <authorList>
            <consortium name="EnsemblMetazoa"/>
        </authorList>
    </citation>
    <scope>IDENTIFICATION</scope>
    <source>
        <strain evidence="1">Foshan</strain>
    </source>
</reference>
<proteinExistence type="predicted"/>
<keyword evidence="2" id="KW-1185">Reference proteome</keyword>
<name>A0ABM1XWZ5_AEDAL</name>
<evidence type="ECO:0000313" key="2">
    <source>
        <dbReference type="Proteomes" id="UP000069940"/>
    </source>
</evidence>
<evidence type="ECO:0000313" key="1">
    <source>
        <dbReference type="EnsemblMetazoa" id="AALFPA23_003642.P4131"/>
    </source>
</evidence>
<dbReference type="EnsemblMetazoa" id="AALFPA23_003642.R4131">
    <property type="protein sequence ID" value="AALFPA23_003642.P4131"/>
    <property type="gene ID" value="AALFPA23_003642"/>
</dbReference>